<dbReference type="PROSITE" id="PS51184">
    <property type="entry name" value="JMJC"/>
    <property type="match status" value="1"/>
</dbReference>
<proteinExistence type="predicted"/>
<dbReference type="Pfam" id="PF13621">
    <property type="entry name" value="Cupin_8"/>
    <property type="match status" value="1"/>
</dbReference>
<evidence type="ECO:0000313" key="3">
    <source>
        <dbReference type="EMBL" id="CAG5121173.1"/>
    </source>
</evidence>
<dbReference type="SUPFAM" id="SSF51197">
    <property type="entry name" value="Clavaminate synthase-like"/>
    <property type="match status" value="1"/>
</dbReference>
<keyword evidence="1" id="KW-0732">Signal</keyword>
<dbReference type="Gene3D" id="2.60.120.650">
    <property type="entry name" value="Cupin"/>
    <property type="match status" value="1"/>
</dbReference>
<dbReference type="InterPro" id="IPR003347">
    <property type="entry name" value="JmjC_dom"/>
</dbReference>
<dbReference type="PANTHER" id="PTHR12461">
    <property type="entry name" value="HYPOXIA-INDUCIBLE FACTOR 1 ALPHA INHIBITOR-RELATED"/>
    <property type="match status" value="1"/>
</dbReference>
<feature type="chain" id="PRO_5035864972" description="JmjC domain-containing protein" evidence="1">
    <location>
        <begin position="26"/>
        <end position="343"/>
    </location>
</feature>
<dbReference type="PANTHER" id="PTHR12461:SF18">
    <property type="entry name" value="JMJC DOMAIN-CONTAINING PROTEIN"/>
    <property type="match status" value="1"/>
</dbReference>
<name>A0A8S3YVR8_9EUPU</name>
<dbReference type="InterPro" id="IPR041667">
    <property type="entry name" value="Cupin_8"/>
</dbReference>
<accession>A0A8S3YVR8</accession>
<reference evidence="3" key="1">
    <citation type="submission" date="2021-04" db="EMBL/GenBank/DDBJ databases">
        <authorList>
            <consortium name="Molecular Ecology Group"/>
        </authorList>
    </citation>
    <scope>NUCLEOTIDE SEQUENCE</scope>
</reference>
<gene>
    <name evidence="3" type="ORF">CUNI_LOCUS6731</name>
</gene>
<protein>
    <recommendedName>
        <fullName evidence="2">JmjC domain-containing protein</fullName>
    </recommendedName>
</protein>
<evidence type="ECO:0000259" key="2">
    <source>
        <dbReference type="PROSITE" id="PS51184"/>
    </source>
</evidence>
<dbReference type="SMART" id="SM00558">
    <property type="entry name" value="JmjC"/>
    <property type="match status" value="1"/>
</dbReference>
<dbReference type="OrthoDB" id="415358at2759"/>
<evidence type="ECO:0000256" key="1">
    <source>
        <dbReference type="SAM" id="SignalP"/>
    </source>
</evidence>
<dbReference type="AlphaFoldDB" id="A0A8S3YVR8"/>
<dbReference type="Proteomes" id="UP000678393">
    <property type="component" value="Unassembled WGS sequence"/>
</dbReference>
<feature type="domain" description="JmjC" evidence="2">
    <location>
        <begin position="135"/>
        <end position="288"/>
    </location>
</feature>
<feature type="signal peptide" evidence="1">
    <location>
        <begin position="1"/>
        <end position="25"/>
    </location>
</feature>
<organism evidence="3 4">
    <name type="scientific">Candidula unifasciata</name>
    <dbReference type="NCBI Taxonomy" id="100452"/>
    <lineage>
        <taxon>Eukaryota</taxon>
        <taxon>Metazoa</taxon>
        <taxon>Spiralia</taxon>
        <taxon>Lophotrochozoa</taxon>
        <taxon>Mollusca</taxon>
        <taxon>Gastropoda</taxon>
        <taxon>Heterobranchia</taxon>
        <taxon>Euthyneura</taxon>
        <taxon>Panpulmonata</taxon>
        <taxon>Eupulmonata</taxon>
        <taxon>Stylommatophora</taxon>
        <taxon>Helicina</taxon>
        <taxon>Helicoidea</taxon>
        <taxon>Geomitridae</taxon>
        <taxon>Candidula</taxon>
    </lineage>
</organism>
<sequence>MELSDNTSKLFLLTIIVCVHTLISTEVEPPGHLKKLGSHKDPSGITMIGKFSTPAVFYEHFVKPGKPLWMRSVLSSVNHPGLTNWTDNFFRKHYGSETVKVEISRKENRKSIPKWLTFRQFLSLYETEDVYMVQTLKDKMEELVLIPTSLQCGGFQRAIQEAVMWLGSGNTVSVLHRDGLDNLLCLLDGRKEFVLIDKVYRHEVETHGFVESEGYSLLNTAKVDLIKFPRLASLPWHQVHLDKGDCIFIPKGWYHQVTSHKHRHLAINIWFSHLFWFNYMNCSNDQEFHKPLEPISTFGFATPNEVYRSKLLEELFDKGFIFKNVFVETVHTSTPERRHQFQR</sequence>
<dbReference type="EMBL" id="CAJHNH020001032">
    <property type="protein sequence ID" value="CAG5121173.1"/>
    <property type="molecule type" value="Genomic_DNA"/>
</dbReference>
<evidence type="ECO:0000313" key="4">
    <source>
        <dbReference type="Proteomes" id="UP000678393"/>
    </source>
</evidence>
<comment type="caution">
    <text evidence="3">The sequence shown here is derived from an EMBL/GenBank/DDBJ whole genome shotgun (WGS) entry which is preliminary data.</text>
</comment>
<keyword evidence="4" id="KW-1185">Reference proteome</keyword>